<dbReference type="InterPro" id="IPR000070">
    <property type="entry name" value="Pectinesterase_cat"/>
</dbReference>
<dbReference type="AlphaFoldDB" id="A0A2S4W1X9"/>
<dbReference type="InterPro" id="IPR012334">
    <property type="entry name" value="Pectin_lyas_fold"/>
</dbReference>
<dbReference type="OrthoDB" id="2019149at2759"/>
<gene>
    <name evidence="6" type="ORF">PSHT_07005</name>
</gene>
<feature type="domain" description="Pectinesterase catalytic" evidence="5">
    <location>
        <begin position="209"/>
        <end position="269"/>
    </location>
</feature>
<organism evidence="6 7">
    <name type="scientific">Puccinia striiformis</name>
    <dbReference type="NCBI Taxonomy" id="27350"/>
    <lineage>
        <taxon>Eukaryota</taxon>
        <taxon>Fungi</taxon>
        <taxon>Dikarya</taxon>
        <taxon>Basidiomycota</taxon>
        <taxon>Pucciniomycotina</taxon>
        <taxon>Pucciniomycetes</taxon>
        <taxon>Pucciniales</taxon>
        <taxon>Pucciniaceae</taxon>
        <taxon>Puccinia</taxon>
    </lineage>
</organism>
<feature type="signal peptide" evidence="4">
    <location>
        <begin position="1"/>
        <end position="17"/>
    </location>
</feature>
<dbReference type="SUPFAM" id="SSF51126">
    <property type="entry name" value="Pectin lyase-like"/>
    <property type="match status" value="1"/>
</dbReference>
<dbReference type="Pfam" id="PF01095">
    <property type="entry name" value="Pectinesterase"/>
    <property type="match status" value="1"/>
</dbReference>
<comment type="caution">
    <text evidence="6">The sequence shown here is derived from an EMBL/GenBank/DDBJ whole genome shotgun (WGS) entry which is preliminary data.</text>
</comment>
<evidence type="ECO:0000256" key="2">
    <source>
        <dbReference type="ARBA" id="ARBA00022801"/>
    </source>
</evidence>
<name>A0A2S4W1X9_9BASI</name>
<evidence type="ECO:0000256" key="1">
    <source>
        <dbReference type="ARBA" id="ARBA00005184"/>
    </source>
</evidence>
<evidence type="ECO:0000256" key="4">
    <source>
        <dbReference type="SAM" id="SignalP"/>
    </source>
</evidence>
<dbReference type="UniPathway" id="UPA00545">
    <property type="reaction ID" value="UER00823"/>
</dbReference>
<protein>
    <recommendedName>
        <fullName evidence="5">Pectinesterase catalytic domain-containing protein</fullName>
    </recommendedName>
</protein>
<keyword evidence="2" id="KW-0378">Hydrolase</keyword>
<dbReference type="InterPro" id="IPR011050">
    <property type="entry name" value="Pectin_lyase_fold/virulence"/>
</dbReference>
<dbReference type="GO" id="GO:0030599">
    <property type="term" value="F:pectinesterase activity"/>
    <property type="evidence" value="ECO:0007669"/>
    <property type="project" value="InterPro"/>
</dbReference>
<reference evidence="6 7" key="1">
    <citation type="submission" date="2017-12" db="EMBL/GenBank/DDBJ databases">
        <title>Gene loss provides genomic basis for host adaptation in cereal stripe rust fungi.</title>
        <authorList>
            <person name="Xia C."/>
        </authorList>
    </citation>
    <scope>NUCLEOTIDE SEQUENCE [LARGE SCALE GENOMIC DNA]</scope>
    <source>
        <strain evidence="6 7">93TX-2</strain>
    </source>
</reference>
<reference evidence="7" key="3">
    <citation type="journal article" date="2018" name="Mol. Plant Microbe Interact.">
        <title>Genome sequence resources for the wheat stripe rust pathogen (Puccinia striiformis f. sp. tritici) and the barley stripe rust pathogen (Puccinia striiformis f. sp. hordei).</title>
        <authorList>
            <person name="Xia C."/>
            <person name="Wang M."/>
            <person name="Yin C."/>
            <person name="Cornejo O.E."/>
            <person name="Hulbert S.H."/>
            <person name="Chen X."/>
        </authorList>
    </citation>
    <scope>NUCLEOTIDE SEQUENCE [LARGE SCALE GENOMIC DNA]</scope>
    <source>
        <strain evidence="7">93TX-2</strain>
    </source>
</reference>
<evidence type="ECO:0000259" key="5">
    <source>
        <dbReference type="Pfam" id="PF01095"/>
    </source>
</evidence>
<feature type="non-terminal residue" evidence="6">
    <location>
        <position position="1"/>
    </location>
</feature>
<dbReference type="VEuPathDB" id="FungiDB:PSHT_07005"/>
<evidence type="ECO:0000313" key="6">
    <source>
        <dbReference type="EMBL" id="POW15774.1"/>
    </source>
</evidence>
<dbReference type="VEuPathDB" id="FungiDB:PSTT_00276"/>
<dbReference type="Gene3D" id="2.160.20.10">
    <property type="entry name" value="Single-stranded right-handed beta-helix, Pectin lyase-like"/>
    <property type="match status" value="1"/>
</dbReference>
<dbReference type="GO" id="GO:0045490">
    <property type="term" value="P:pectin catabolic process"/>
    <property type="evidence" value="ECO:0007669"/>
    <property type="project" value="UniProtKB-UniPathway"/>
</dbReference>
<dbReference type="GO" id="GO:0042545">
    <property type="term" value="P:cell wall modification"/>
    <property type="evidence" value="ECO:0007669"/>
    <property type="project" value="InterPro"/>
</dbReference>
<feature type="non-terminal residue" evidence="6">
    <location>
        <position position="294"/>
    </location>
</feature>
<feature type="chain" id="PRO_5015490356" description="Pectinesterase catalytic domain-containing protein" evidence="4">
    <location>
        <begin position="18"/>
        <end position="294"/>
    </location>
</feature>
<evidence type="ECO:0000256" key="3">
    <source>
        <dbReference type="ARBA" id="ARBA00023085"/>
    </source>
</evidence>
<keyword evidence="4" id="KW-0732">Signal</keyword>
<keyword evidence="3" id="KW-0063">Aspartyl esterase</keyword>
<reference evidence="7" key="2">
    <citation type="journal article" date="2018" name="BMC Genomics">
        <title>Genomic insights into host adaptation between the wheat stripe rust pathogen (Puccinia striiformis f. sp. tritici) and the barley stripe rust pathogen (Puccinia striiformis f. sp. hordei).</title>
        <authorList>
            <person name="Xia C."/>
            <person name="Wang M."/>
            <person name="Yin C."/>
            <person name="Cornejo O.E."/>
            <person name="Hulbert S.H."/>
            <person name="Chen X."/>
        </authorList>
    </citation>
    <scope>NUCLEOTIDE SEQUENCE [LARGE SCALE GENOMIC DNA]</scope>
    <source>
        <strain evidence="7">93TX-2</strain>
    </source>
</reference>
<proteinExistence type="predicted"/>
<comment type="pathway">
    <text evidence="1">Glycan metabolism; pectin degradation; 2-dehydro-3-deoxy-D-gluconate from pectin: step 1/5.</text>
</comment>
<accession>A0A2S4W1X9</accession>
<sequence>VIYILFSLIYISQICVSSHIPLSATHSKRGQVYSSTSPPPGSLVVRQTNPQKGDFQTSSLVQASTTNKSTSSTNILYAFKVTPPILTLWLEIESLSRYQSVPPVAVVKMRQVPPSGYKALGKSSHNLCHASWEHWSNHTSSSTCRFEMYNVNAINSSGTGTDTQALALTAEGQKLDFIFGSGTAWFDTSDIVVEAPKLLPFNAQTPPNLVYLDRPWSPYAAVTFQSSFLSNIVNPLGWIPWSRGPVTGNKHATYQEFGNYGPGSPTRKRQMSSVRSAPLRISDVLGSDYATWAH</sequence>
<keyword evidence="7" id="KW-1185">Reference proteome</keyword>
<dbReference type="EMBL" id="PKSM01000083">
    <property type="protein sequence ID" value="POW15774.1"/>
    <property type="molecule type" value="Genomic_DNA"/>
</dbReference>
<dbReference type="Proteomes" id="UP000238274">
    <property type="component" value="Unassembled WGS sequence"/>
</dbReference>
<evidence type="ECO:0000313" key="7">
    <source>
        <dbReference type="Proteomes" id="UP000238274"/>
    </source>
</evidence>
<dbReference type="PANTHER" id="PTHR31707">
    <property type="entry name" value="PECTINESTERASE"/>
    <property type="match status" value="1"/>
</dbReference>